<comment type="catalytic activity">
    <reaction evidence="10 11">
        <text>DNA(n) + a 2'-deoxyribonucleoside 5'-triphosphate = DNA(n+1) + diphosphate</text>
        <dbReference type="Rhea" id="RHEA:22508"/>
        <dbReference type="Rhea" id="RHEA-COMP:17339"/>
        <dbReference type="Rhea" id="RHEA-COMP:17340"/>
        <dbReference type="ChEBI" id="CHEBI:33019"/>
        <dbReference type="ChEBI" id="CHEBI:61560"/>
        <dbReference type="ChEBI" id="CHEBI:173112"/>
        <dbReference type="EC" id="2.7.7.7"/>
    </reaction>
</comment>
<gene>
    <name evidence="11" type="primary">dnaX</name>
    <name evidence="13" type="ORF">COV31_01035</name>
</gene>
<dbReference type="Pfam" id="PF13177">
    <property type="entry name" value="DNA_pol3_delta2"/>
    <property type="match status" value="1"/>
</dbReference>
<dbReference type="Gene3D" id="3.40.50.300">
    <property type="entry name" value="P-loop containing nucleotide triphosphate hydrolases"/>
    <property type="match status" value="1"/>
</dbReference>
<dbReference type="SUPFAM" id="SSF48019">
    <property type="entry name" value="post-AAA+ oligomerization domain-like"/>
    <property type="match status" value="1"/>
</dbReference>
<evidence type="ECO:0000256" key="5">
    <source>
        <dbReference type="ARBA" id="ARBA00022723"/>
    </source>
</evidence>
<evidence type="ECO:0000259" key="12">
    <source>
        <dbReference type="SMART" id="SM00382"/>
    </source>
</evidence>
<comment type="function">
    <text evidence="11">DNA polymerase III is a complex, multichain enzyme responsible for most of the replicative synthesis in bacteria. This DNA polymerase also exhibits 3' to 5' exonuclease activity.</text>
</comment>
<dbReference type="Pfam" id="PF22608">
    <property type="entry name" value="DNAX_ATPase_lid"/>
    <property type="match status" value="1"/>
</dbReference>
<evidence type="ECO:0000256" key="7">
    <source>
        <dbReference type="ARBA" id="ARBA00022833"/>
    </source>
</evidence>
<evidence type="ECO:0000256" key="1">
    <source>
        <dbReference type="ARBA" id="ARBA00006360"/>
    </source>
</evidence>
<evidence type="ECO:0000313" key="14">
    <source>
        <dbReference type="Proteomes" id="UP000230232"/>
    </source>
</evidence>
<dbReference type="CDD" id="cd00009">
    <property type="entry name" value="AAA"/>
    <property type="match status" value="1"/>
</dbReference>
<accession>A0A2H0R4I9</accession>
<dbReference type="GO" id="GO:0009360">
    <property type="term" value="C:DNA polymerase III complex"/>
    <property type="evidence" value="ECO:0007669"/>
    <property type="project" value="InterPro"/>
</dbReference>
<keyword evidence="5" id="KW-0479">Metal-binding</keyword>
<dbReference type="PANTHER" id="PTHR11669:SF0">
    <property type="entry name" value="PROTEIN STICHEL-LIKE 2"/>
    <property type="match status" value="1"/>
</dbReference>
<dbReference type="PANTHER" id="PTHR11669">
    <property type="entry name" value="REPLICATION FACTOR C / DNA POLYMERASE III GAMMA-TAU SUBUNIT"/>
    <property type="match status" value="1"/>
</dbReference>
<evidence type="ECO:0000256" key="8">
    <source>
        <dbReference type="ARBA" id="ARBA00022840"/>
    </source>
</evidence>
<dbReference type="Pfam" id="PF12169">
    <property type="entry name" value="DNA_pol3_gamma3"/>
    <property type="match status" value="1"/>
</dbReference>
<dbReference type="InterPro" id="IPR027417">
    <property type="entry name" value="P-loop_NTPase"/>
</dbReference>
<reference evidence="13 14" key="1">
    <citation type="submission" date="2017-09" db="EMBL/GenBank/DDBJ databases">
        <title>Depth-based differentiation of microbial function through sediment-hosted aquifers and enrichment of novel symbionts in the deep terrestrial subsurface.</title>
        <authorList>
            <person name="Probst A.J."/>
            <person name="Ladd B."/>
            <person name="Jarett J.K."/>
            <person name="Geller-Mcgrath D.E."/>
            <person name="Sieber C.M."/>
            <person name="Emerson J.B."/>
            <person name="Anantharaman K."/>
            <person name="Thomas B.C."/>
            <person name="Malmstrom R."/>
            <person name="Stieglmeier M."/>
            <person name="Klingl A."/>
            <person name="Woyke T."/>
            <person name="Ryan C.M."/>
            <person name="Banfield J.F."/>
        </authorList>
    </citation>
    <scope>NUCLEOTIDE SEQUENCE [LARGE SCALE GENOMIC DNA]</scope>
    <source>
        <strain evidence="13">CG10_big_fil_rev_8_21_14_0_10_46_23</strain>
    </source>
</reference>
<dbReference type="SUPFAM" id="SSF52540">
    <property type="entry name" value="P-loop containing nucleoside triphosphate hydrolases"/>
    <property type="match status" value="1"/>
</dbReference>
<dbReference type="InterPro" id="IPR045085">
    <property type="entry name" value="HLD_clamp_pol_III_gamma_tau"/>
</dbReference>
<dbReference type="EMBL" id="PCXO01000005">
    <property type="protein sequence ID" value="PIR41442.1"/>
    <property type="molecule type" value="Genomic_DNA"/>
</dbReference>
<keyword evidence="4 11" id="KW-0235">DNA replication</keyword>
<dbReference type="CDD" id="cd18137">
    <property type="entry name" value="HLD_clamp_pol_III_gamma_tau"/>
    <property type="match status" value="1"/>
</dbReference>
<comment type="caution">
    <text evidence="13">The sequence shown here is derived from an EMBL/GenBank/DDBJ whole genome shotgun (WGS) entry which is preliminary data.</text>
</comment>
<dbReference type="InterPro" id="IPR012763">
    <property type="entry name" value="DNA_pol_III_sug/sutau_N"/>
</dbReference>
<evidence type="ECO:0000256" key="11">
    <source>
        <dbReference type="RuleBase" id="RU364063"/>
    </source>
</evidence>
<evidence type="ECO:0000256" key="9">
    <source>
        <dbReference type="ARBA" id="ARBA00022932"/>
    </source>
</evidence>
<dbReference type="PRINTS" id="PR00300">
    <property type="entry name" value="CLPPROTEASEA"/>
</dbReference>
<dbReference type="InterPro" id="IPR050238">
    <property type="entry name" value="DNA_Rep/Repair_Clamp_Loader"/>
</dbReference>
<dbReference type="EC" id="2.7.7.7" evidence="11"/>
<evidence type="ECO:0000256" key="3">
    <source>
        <dbReference type="ARBA" id="ARBA00022695"/>
    </source>
</evidence>
<dbReference type="GO" id="GO:0005524">
    <property type="term" value="F:ATP binding"/>
    <property type="evidence" value="ECO:0007669"/>
    <property type="project" value="UniProtKB-KW"/>
</dbReference>
<organism evidence="13 14">
    <name type="scientific">Candidatus Yanofskybacteria bacterium CG10_big_fil_rev_8_21_14_0_10_46_23</name>
    <dbReference type="NCBI Taxonomy" id="1975098"/>
    <lineage>
        <taxon>Bacteria</taxon>
        <taxon>Candidatus Yanofskyibacteriota</taxon>
    </lineage>
</organism>
<dbReference type="FunFam" id="3.40.50.300:FF:000014">
    <property type="entry name" value="DNA polymerase III subunit gamma/tau"/>
    <property type="match status" value="1"/>
</dbReference>
<keyword evidence="8 11" id="KW-0067">ATP-binding</keyword>
<feature type="domain" description="AAA+ ATPase" evidence="12">
    <location>
        <begin position="36"/>
        <end position="193"/>
    </location>
</feature>
<dbReference type="GO" id="GO:0046872">
    <property type="term" value="F:metal ion binding"/>
    <property type="evidence" value="ECO:0007669"/>
    <property type="project" value="UniProtKB-KW"/>
</dbReference>
<evidence type="ECO:0000256" key="2">
    <source>
        <dbReference type="ARBA" id="ARBA00022679"/>
    </source>
</evidence>
<sequence length="361" mass="40170">MAETLYRKYRPARFKDIRGQEHVTRTLRGALMLDRVAHAYLFAGPRGTGKTTIARIFAKALNCENLKEGEPCDKCSTCQAINESRSVDIIEIDGASNRGIDEIRNIKEIARVASSQNRFKVFIIDEVHSLTKDAFNALLKTLEEPPAHVKFILATTEPHKLLPTVLSRVQRFDFKKLSLAEIIDKLKHIVRSEKISAETDIFHIIATNAEGSLRDAESSLAKLISVSGTAITLDQAKDILGFIPTDQYAKALDLILAKDQSGGIKMINDLYVSGVDLSLFTDGLINFSRKIIIAKAVDSPKESLGDEFLDDHLQYVEKIANTVESADLIKIINRLIQVRHDLKTSPIPQLPLELAIMDLAI</sequence>
<evidence type="ECO:0000313" key="13">
    <source>
        <dbReference type="EMBL" id="PIR41442.1"/>
    </source>
</evidence>
<dbReference type="SMART" id="SM00382">
    <property type="entry name" value="AAA"/>
    <property type="match status" value="1"/>
</dbReference>
<protein>
    <recommendedName>
        <fullName evidence="11">DNA polymerase III subunit gamma/tau</fullName>
        <ecNumber evidence="11">2.7.7.7</ecNumber>
    </recommendedName>
</protein>
<evidence type="ECO:0000256" key="4">
    <source>
        <dbReference type="ARBA" id="ARBA00022705"/>
    </source>
</evidence>
<keyword evidence="6 11" id="KW-0547">Nucleotide-binding</keyword>
<dbReference type="GO" id="GO:0003677">
    <property type="term" value="F:DNA binding"/>
    <property type="evidence" value="ECO:0007669"/>
    <property type="project" value="InterPro"/>
</dbReference>
<comment type="similarity">
    <text evidence="1 11">Belongs to the DnaX/STICHEL family.</text>
</comment>
<dbReference type="Gene3D" id="1.20.272.10">
    <property type="match status" value="1"/>
</dbReference>
<dbReference type="Gene3D" id="1.10.8.60">
    <property type="match status" value="1"/>
</dbReference>
<dbReference type="GO" id="GO:0006261">
    <property type="term" value="P:DNA-templated DNA replication"/>
    <property type="evidence" value="ECO:0007669"/>
    <property type="project" value="TreeGrafter"/>
</dbReference>
<dbReference type="InterPro" id="IPR001270">
    <property type="entry name" value="ClpA/B"/>
</dbReference>
<dbReference type="GO" id="GO:0003887">
    <property type="term" value="F:DNA-directed DNA polymerase activity"/>
    <property type="evidence" value="ECO:0007669"/>
    <property type="project" value="UniProtKB-KW"/>
</dbReference>
<evidence type="ECO:0000256" key="10">
    <source>
        <dbReference type="ARBA" id="ARBA00049244"/>
    </source>
</evidence>
<keyword evidence="3 11" id="KW-0548">Nucleotidyltransferase</keyword>
<keyword evidence="9 11" id="KW-0239">DNA-directed DNA polymerase</keyword>
<keyword evidence="7" id="KW-0862">Zinc</keyword>
<evidence type="ECO:0000256" key="6">
    <source>
        <dbReference type="ARBA" id="ARBA00022741"/>
    </source>
</evidence>
<dbReference type="InterPro" id="IPR022754">
    <property type="entry name" value="DNA_pol_III_gamma-3"/>
</dbReference>
<dbReference type="NCBIfam" id="NF004046">
    <property type="entry name" value="PRK05563.1"/>
    <property type="match status" value="1"/>
</dbReference>
<proteinExistence type="inferred from homology"/>
<name>A0A2H0R4I9_9BACT</name>
<dbReference type="InterPro" id="IPR008921">
    <property type="entry name" value="DNA_pol3_clamp-load_cplx_C"/>
</dbReference>
<dbReference type="Proteomes" id="UP000230232">
    <property type="component" value="Unassembled WGS sequence"/>
</dbReference>
<keyword evidence="2 11" id="KW-0808">Transferase</keyword>
<dbReference type="NCBIfam" id="TIGR02397">
    <property type="entry name" value="dnaX_nterm"/>
    <property type="match status" value="1"/>
</dbReference>
<dbReference type="AlphaFoldDB" id="A0A2H0R4I9"/>
<dbReference type="InterPro" id="IPR003593">
    <property type="entry name" value="AAA+_ATPase"/>
</dbReference>
<comment type="subunit">
    <text evidence="11">DNA polymerase III contains a core (composed of alpha, epsilon and theta chains) that associates with a tau subunit. This core dimerizes to form the POLIII' complex. PolIII' associates with the gamma complex (composed of gamma, delta, delta', psi and chi chains) and with the beta chain to form the complete DNA polymerase III complex.</text>
</comment>